<dbReference type="AlphaFoldDB" id="A0A9D2K099"/>
<evidence type="ECO:0000256" key="4">
    <source>
        <dbReference type="ARBA" id="ARBA00022801"/>
    </source>
</evidence>
<feature type="domain" description="Nudix hydrolase" evidence="7">
    <location>
        <begin position="149"/>
        <end position="273"/>
    </location>
</feature>
<comment type="caution">
    <text evidence="8">The sequence shown here is derived from an EMBL/GenBank/DDBJ whole genome shotgun (WGS) entry which is preliminary data.</text>
</comment>
<dbReference type="Gene3D" id="3.90.79.20">
    <property type="match status" value="1"/>
</dbReference>
<dbReference type="PANTHER" id="PTHR11383:SF3">
    <property type="entry name" value="NAD(P)H PYROPHOSPHATASE NUDT13, MITOCHONDRIAL"/>
    <property type="match status" value="1"/>
</dbReference>
<organism evidence="8 9">
    <name type="scientific">Candidatus Mediterraneibacter stercoravium</name>
    <dbReference type="NCBI Taxonomy" id="2838685"/>
    <lineage>
        <taxon>Bacteria</taxon>
        <taxon>Bacillati</taxon>
        <taxon>Bacillota</taxon>
        <taxon>Clostridia</taxon>
        <taxon>Lachnospirales</taxon>
        <taxon>Lachnospiraceae</taxon>
        <taxon>Mediterraneibacter</taxon>
    </lineage>
</organism>
<evidence type="ECO:0000256" key="3">
    <source>
        <dbReference type="ARBA" id="ARBA00022723"/>
    </source>
</evidence>
<evidence type="ECO:0000259" key="7">
    <source>
        <dbReference type="PROSITE" id="PS51462"/>
    </source>
</evidence>
<dbReference type="EMBL" id="DXAY01000027">
    <property type="protein sequence ID" value="HIZ73851.1"/>
    <property type="molecule type" value="Genomic_DNA"/>
</dbReference>
<dbReference type="Gene3D" id="3.90.79.10">
    <property type="entry name" value="Nucleoside Triphosphate Pyrophosphohydrolase"/>
    <property type="match status" value="1"/>
</dbReference>
<evidence type="ECO:0000313" key="9">
    <source>
        <dbReference type="Proteomes" id="UP000824116"/>
    </source>
</evidence>
<dbReference type="InterPro" id="IPR020084">
    <property type="entry name" value="NUDIX_hydrolase_CS"/>
</dbReference>
<evidence type="ECO:0000256" key="2">
    <source>
        <dbReference type="ARBA" id="ARBA00012381"/>
    </source>
</evidence>
<evidence type="ECO:0000256" key="6">
    <source>
        <dbReference type="ARBA" id="ARBA00023027"/>
    </source>
</evidence>
<name>A0A9D2K099_9FIRM</name>
<keyword evidence="5" id="KW-0460">Magnesium</keyword>
<dbReference type="Pfam" id="PF00293">
    <property type="entry name" value="NUDIX"/>
    <property type="match status" value="1"/>
</dbReference>
<proteinExistence type="predicted"/>
<reference evidence="8" key="2">
    <citation type="submission" date="2021-04" db="EMBL/GenBank/DDBJ databases">
        <authorList>
            <person name="Gilroy R."/>
        </authorList>
    </citation>
    <scope>NUCLEOTIDE SEQUENCE</scope>
    <source>
        <strain evidence="8">CHK196-3914</strain>
    </source>
</reference>
<evidence type="ECO:0000256" key="5">
    <source>
        <dbReference type="ARBA" id="ARBA00022842"/>
    </source>
</evidence>
<protein>
    <recommendedName>
        <fullName evidence="2">NAD(+) diphosphatase</fullName>
        <ecNumber evidence="2">3.6.1.22</ecNumber>
    </recommendedName>
</protein>
<dbReference type="PROSITE" id="PS00893">
    <property type="entry name" value="NUDIX_BOX"/>
    <property type="match status" value="1"/>
</dbReference>
<comment type="cofactor">
    <cofactor evidence="1">
        <name>Mg(2+)</name>
        <dbReference type="ChEBI" id="CHEBI:18420"/>
    </cofactor>
</comment>
<dbReference type="EC" id="3.6.1.22" evidence="2"/>
<gene>
    <name evidence="8" type="primary">nudC</name>
    <name evidence="8" type="ORF">H9723_01210</name>
</gene>
<dbReference type="PROSITE" id="PS51462">
    <property type="entry name" value="NUDIX"/>
    <property type="match status" value="1"/>
</dbReference>
<dbReference type="CDD" id="cd03429">
    <property type="entry name" value="NUDIX_NADH_pyrophosphatase_Nudt13"/>
    <property type="match status" value="1"/>
</dbReference>
<dbReference type="SUPFAM" id="SSF55811">
    <property type="entry name" value="Nudix"/>
    <property type="match status" value="1"/>
</dbReference>
<dbReference type="InterPro" id="IPR000086">
    <property type="entry name" value="NUDIX_hydrolase_dom"/>
</dbReference>
<evidence type="ECO:0000256" key="1">
    <source>
        <dbReference type="ARBA" id="ARBA00001946"/>
    </source>
</evidence>
<keyword evidence="4 8" id="KW-0378">Hydrolase</keyword>
<dbReference type="InterPro" id="IPR015376">
    <property type="entry name" value="Znr_NADH_PPase"/>
</dbReference>
<keyword evidence="6" id="KW-0520">NAD</keyword>
<dbReference type="GO" id="GO:0016787">
    <property type="term" value="F:hydrolase activity"/>
    <property type="evidence" value="ECO:0007669"/>
    <property type="project" value="UniProtKB-KW"/>
</dbReference>
<dbReference type="PANTHER" id="PTHR11383">
    <property type="entry name" value="NUCLEOSIDE DIPHOSPHATE-LINKED MOIETY X MOTIF 13"/>
    <property type="match status" value="1"/>
</dbReference>
<dbReference type="InterPro" id="IPR049734">
    <property type="entry name" value="NudC-like_C"/>
</dbReference>
<keyword evidence="3" id="KW-0479">Metal-binding</keyword>
<accession>A0A9D2K099</accession>
<sequence length="288" mass="34033">MIQDIQPHHYDNQYRAVPPDPESYALYYEDHAALMRRTADGIAFPRFRELERLNEEIYEDCIYLFTIDEDRYYLVQELSREPLSVFTMENTEIFREAAPRYQAFAGITGYQLYNWYRNHKYCGRCGSMMKRDGKERMLYCEKCRNMEFPKICPAVIIGVTDGNRILMSKYAGRAYKKYALLAGFTEIGETAEETVKREVMEEVGLKVKNIRYYKSQPWSFSDTLLMGFYCELDGDGTITLDRNELAFAEWFEREDIPEVTSNESLTNEMIMRFKNGEVQEVTDYESRI</sequence>
<reference evidence="8" key="1">
    <citation type="journal article" date="2021" name="PeerJ">
        <title>Extensive microbial diversity within the chicken gut microbiome revealed by metagenomics and culture.</title>
        <authorList>
            <person name="Gilroy R."/>
            <person name="Ravi A."/>
            <person name="Getino M."/>
            <person name="Pursley I."/>
            <person name="Horton D.L."/>
            <person name="Alikhan N.F."/>
            <person name="Baker D."/>
            <person name="Gharbi K."/>
            <person name="Hall N."/>
            <person name="Watson M."/>
            <person name="Adriaenssens E.M."/>
            <person name="Foster-Nyarko E."/>
            <person name="Jarju S."/>
            <person name="Secka A."/>
            <person name="Antonio M."/>
            <person name="Oren A."/>
            <person name="Chaudhuri R.R."/>
            <person name="La Ragione R."/>
            <person name="Hildebrand F."/>
            <person name="Pallen M.J."/>
        </authorList>
    </citation>
    <scope>NUCLEOTIDE SEQUENCE</scope>
    <source>
        <strain evidence="8">CHK196-3914</strain>
    </source>
</reference>
<dbReference type="InterPro" id="IPR015797">
    <property type="entry name" value="NUDIX_hydrolase-like_dom_sf"/>
</dbReference>
<evidence type="ECO:0000313" key="8">
    <source>
        <dbReference type="EMBL" id="HIZ73851.1"/>
    </source>
</evidence>
<dbReference type="NCBIfam" id="NF001299">
    <property type="entry name" value="PRK00241.1"/>
    <property type="match status" value="1"/>
</dbReference>
<dbReference type="GO" id="GO:0046872">
    <property type="term" value="F:metal ion binding"/>
    <property type="evidence" value="ECO:0007669"/>
    <property type="project" value="UniProtKB-KW"/>
</dbReference>
<dbReference type="Pfam" id="PF09297">
    <property type="entry name" value="Zn_ribbon_NUD"/>
    <property type="match status" value="1"/>
</dbReference>
<dbReference type="Proteomes" id="UP000824116">
    <property type="component" value="Unassembled WGS sequence"/>
</dbReference>